<dbReference type="Gene3D" id="3.60.40.10">
    <property type="entry name" value="PPM-type phosphatase domain"/>
    <property type="match status" value="1"/>
</dbReference>
<comment type="caution">
    <text evidence="2">The sequence shown here is derived from an EMBL/GenBank/DDBJ whole genome shotgun (WGS) entry which is preliminary data.</text>
</comment>
<evidence type="ECO:0000313" key="2">
    <source>
        <dbReference type="EMBL" id="MBB5062776.1"/>
    </source>
</evidence>
<dbReference type="InterPro" id="IPR036890">
    <property type="entry name" value="HATPase_C_sf"/>
</dbReference>
<reference evidence="2 3" key="1">
    <citation type="submission" date="2020-08" db="EMBL/GenBank/DDBJ databases">
        <title>Genomic Encyclopedia of Type Strains, Phase IV (KMG-V): Genome sequencing to study the core and pangenomes of soil and plant-associated prokaryotes.</title>
        <authorList>
            <person name="Whitman W."/>
        </authorList>
    </citation>
    <scope>NUCLEOTIDE SEQUENCE [LARGE SCALE GENOMIC DNA]</scope>
    <source>
        <strain evidence="2 3">X5P3</strain>
    </source>
</reference>
<dbReference type="Gene3D" id="3.30.565.10">
    <property type="entry name" value="Histidine kinase-like ATPase, C-terminal domain"/>
    <property type="match status" value="1"/>
</dbReference>
<dbReference type="AlphaFoldDB" id="A0A7W8E8M4"/>
<dbReference type="SUPFAM" id="SSF55874">
    <property type="entry name" value="ATPase domain of HSP90 chaperone/DNA topoisomerase II/histidine kinase"/>
    <property type="match status" value="1"/>
</dbReference>
<dbReference type="Pfam" id="PF13581">
    <property type="entry name" value="HATPase_c_2"/>
    <property type="match status" value="1"/>
</dbReference>
<organism evidence="2 3">
    <name type="scientific">Granulicella mallensis</name>
    <dbReference type="NCBI Taxonomy" id="940614"/>
    <lineage>
        <taxon>Bacteria</taxon>
        <taxon>Pseudomonadati</taxon>
        <taxon>Acidobacteriota</taxon>
        <taxon>Terriglobia</taxon>
        <taxon>Terriglobales</taxon>
        <taxon>Acidobacteriaceae</taxon>
        <taxon>Granulicella</taxon>
    </lineage>
</organism>
<dbReference type="PANTHER" id="PTHR35801">
    <property type="entry name" value="PHOSPHOSERINE PHOSPHATASE RSBX"/>
    <property type="match status" value="1"/>
</dbReference>
<dbReference type="InterPro" id="IPR039248">
    <property type="entry name" value="Ptase_RsbX"/>
</dbReference>
<dbReference type="RefSeq" id="WP_260330856.1">
    <property type="nucleotide sequence ID" value="NZ_JACHIO010000004.1"/>
</dbReference>
<dbReference type="PANTHER" id="PTHR35801:SF1">
    <property type="entry name" value="PHOSPHOSERINE PHOSPHATASE RSBX"/>
    <property type="match status" value="1"/>
</dbReference>
<dbReference type="CDD" id="cd16934">
    <property type="entry name" value="HATPase_RsbT-like"/>
    <property type="match status" value="1"/>
</dbReference>
<dbReference type="SMART" id="SM00331">
    <property type="entry name" value="PP2C_SIG"/>
    <property type="match status" value="1"/>
</dbReference>
<feature type="domain" description="PPM-type phosphatase" evidence="1">
    <location>
        <begin position="145"/>
        <end position="335"/>
    </location>
</feature>
<dbReference type="EMBL" id="JACHIO010000004">
    <property type="protein sequence ID" value="MBB5062776.1"/>
    <property type="molecule type" value="Genomic_DNA"/>
</dbReference>
<gene>
    <name evidence="2" type="ORF">HDF15_001113</name>
</gene>
<dbReference type="SUPFAM" id="SSF81606">
    <property type="entry name" value="PP2C-like"/>
    <property type="match status" value="1"/>
</dbReference>
<sequence>MPGSVVVPITAADASQTGHARRRALALANAIGFSELRQGQLGIIVTEAAGNIAAHAGRGELILCPWRFKNVAGMDVLAIDSGTGIADVGRSLEDGFSTAGTLGQGLGAISRLATAFQIYSVPGHGTVLFARIANESPSAASIAANYALGVVCLPITGEIACGDAWDAAHTPGRSIYIVADGLGHGPAAAEASQEAIRIFRETSHLTPERILADAHGALAKTRGAAVSIAEVLYDKGVVNFAGVGNVAGSIYGSGQSRSMVSMNGTLGHSIGRIQSFSYPWEKNSALLLHSDGIATRWSMEQYPGLASRHPALIAGVLYRDYCRKRDDATILISRI</sequence>
<evidence type="ECO:0000259" key="1">
    <source>
        <dbReference type="SMART" id="SM00331"/>
    </source>
</evidence>
<dbReference type="Proteomes" id="UP000584867">
    <property type="component" value="Unassembled WGS sequence"/>
</dbReference>
<dbReference type="Pfam" id="PF07228">
    <property type="entry name" value="SpoIIE"/>
    <property type="match status" value="1"/>
</dbReference>
<proteinExistence type="predicted"/>
<accession>A0A7W8E8M4</accession>
<protein>
    <submittedName>
        <fullName evidence="2">Anti-sigma regulatory factor (Ser/Thr protein kinase)</fullName>
    </submittedName>
</protein>
<name>A0A7W8E8M4_9BACT</name>
<evidence type="ECO:0000313" key="3">
    <source>
        <dbReference type="Proteomes" id="UP000584867"/>
    </source>
</evidence>
<dbReference type="InterPro" id="IPR001932">
    <property type="entry name" value="PPM-type_phosphatase-like_dom"/>
</dbReference>
<dbReference type="InterPro" id="IPR003594">
    <property type="entry name" value="HATPase_dom"/>
</dbReference>
<dbReference type="InterPro" id="IPR036457">
    <property type="entry name" value="PPM-type-like_dom_sf"/>
</dbReference>